<keyword evidence="4" id="KW-1185">Reference proteome</keyword>
<dbReference type="AlphaFoldDB" id="A0A2N5VLX2"/>
<sequence length="142" mass="14924">MEPQSSPPAPTPAPAPGSNANILVDDSVSNTPATCPASVAAVRGKPEVPAGSMIVPSKHQTQRATRRQPAGSMSRSWIWVRHHLGLFLPGPTGPIRFRALLGRPAGGPNPPNWLPEIRKSSLREALRGVPGTCHQGGLVLTN</sequence>
<comment type="caution">
    <text evidence="3">The sequence shown here is derived from an EMBL/GenBank/DDBJ whole genome shotgun (WGS) entry which is preliminary data.</text>
</comment>
<dbReference type="EMBL" id="PGCI01000392">
    <property type="protein sequence ID" value="PLW27777.1"/>
    <property type="molecule type" value="Genomic_DNA"/>
</dbReference>
<feature type="region of interest" description="Disordered" evidence="1">
    <location>
        <begin position="1"/>
        <end position="30"/>
    </location>
</feature>
<dbReference type="Proteomes" id="UP000235392">
    <property type="component" value="Unassembled WGS sequence"/>
</dbReference>
<evidence type="ECO:0000256" key="1">
    <source>
        <dbReference type="SAM" id="MobiDB-lite"/>
    </source>
</evidence>
<name>A0A2N5VLX2_9BASI</name>
<accession>A0A2N5VLX2</accession>
<organism evidence="3 4">
    <name type="scientific">Puccinia coronata f. sp. avenae</name>
    <dbReference type="NCBI Taxonomy" id="200324"/>
    <lineage>
        <taxon>Eukaryota</taxon>
        <taxon>Fungi</taxon>
        <taxon>Dikarya</taxon>
        <taxon>Basidiomycota</taxon>
        <taxon>Pucciniomycotina</taxon>
        <taxon>Pucciniomycetes</taxon>
        <taxon>Pucciniales</taxon>
        <taxon>Pucciniaceae</taxon>
        <taxon>Puccinia</taxon>
    </lineage>
</organism>
<dbReference type="EMBL" id="PGCJ01000087">
    <property type="protein sequence ID" value="PLW50999.1"/>
    <property type="molecule type" value="Genomic_DNA"/>
</dbReference>
<feature type="region of interest" description="Disordered" evidence="1">
    <location>
        <begin position="49"/>
        <end position="73"/>
    </location>
</feature>
<gene>
    <name evidence="3" type="ORF">PCANC_08153</name>
    <name evidence="2" type="ORF">PCASD_16273</name>
</gene>
<evidence type="ECO:0000313" key="3">
    <source>
        <dbReference type="EMBL" id="PLW50999.1"/>
    </source>
</evidence>
<feature type="compositionally biased region" description="Pro residues" evidence="1">
    <location>
        <begin position="1"/>
        <end position="15"/>
    </location>
</feature>
<evidence type="ECO:0000313" key="5">
    <source>
        <dbReference type="Proteomes" id="UP000235392"/>
    </source>
</evidence>
<evidence type="ECO:0000313" key="2">
    <source>
        <dbReference type="EMBL" id="PLW27777.1"/>
    </source>
</evidence>
<dbReference type="Proteomes" id="UP000235388">
    <property type="component" value="Unassembled WGS sequence"/>
</dbReference>
<evidence type="ECO:0000313" key="4">
    <source>
        <dbReference type="Proteomes" id="UP000235388"/>
    </source>
</evidence>
<protein>
    <submittedName>
        <fullName evidence="3">Uncharacterized protein</fullName>
    </submittedName>
</protein>
<proteinExistence type="predicted"/>
<reference evidence="4 5" key="1">
    <citation type="submission" date="2017-11" db="EMBL/GenBank/DDBJ databases">
        <title>De novo assembly and phasing of dikaryotic genomes from two isolates of Puccinia coronata f. sp. avenae, the causal agent of oat crown rust.</title>
        <authorList>
            <person name="Miller M.E."/>
            <person name="Zhang Y."/>
            <person name="Omidvar V."/>
            <person name="Sperschneider J."/>
            <person name="Schwessinger B."/>
            <person name="Raley C."/>
            <person name="Palmer J.M."/>
            <person name="Garnica D."/>
            <person name="Upadhyaya N."/>
            <person name="Rathjen J."/>
            <person name="Taylor J.M."/>
            <person name="Park R.F."/>
            <person name="Dodds P.N."/>
            <person name="Hirsch C.D."/>
            <person name="Kianian S.F."/>
            <person name="Figueroa M."/>
        </authorList>
    </citation>
    <scope>NUCLEOTIDE SEQUENCE [LARGE SCALE GENOMIC DNA]</scope>
    <source>
        <strain evidence="3">12NC29</strain>
        <strain evidence="2">12SD80</strain>
    </source>
</reference>